<reference evidence="5" key="1">
    <citation type="submission" date="2025-08" db="UniProtKB">
        <authorList>
            <consortium name="RefSeq"/>
        </authorList>
    </citation>
    <scope>IDENTIFICATION</scope>
    <source>
        <tissue evidence="5">Whole sample</tissue>
    </source>
</reference>
<feature type="chain" id="PRO_5034073188" evidence="2">
    <location>
        <begin position="20"/>
        <end position="203"/>
    </location>
</feature>
<evidence type="ECO:0000259" key="3">
    <source>
        <dbReference type="PROSITE" id="PS50835"/>
    </source>
</evidence>
<keyword evidence="4" id="KW-1185">Reference proteome</keyword>
<name>A0A8B8D1B1_CRAVI</name>
<keyword evidence="2" id="KW-0732">Signal</keyword>
<dbReference type="RefSeq" id="XP_022321294.1">
    <property type="nucleotide sequence ID" value="XM_022465586.1"/>
</dbReference>
<proteinExistence type="predicted"/>
<accession>A0A8B8D1B1</accession>
<gene>
    <name evidence="5" type="primary">LOC111123328</name>
</gene>
<dbReference type="KEGG" id="cvn:111123328"/>
<keyword evidence="1" id="KW-1133">Transmembrane helix</keyword>
<feature type="signal peptide" evidence="2">
    <location>
        <begin position="1"/>
        <end position="19"/>
    </location>
</feature>
<feature type="transmembrane region" description="Helical" evidence="1">
    <location>
        <begin position="165"/>
        <end position="188"/>
    </location>
</feature>
<protein>
    <submittedName>
        <fullName evidence="5">Uncharacterized protein LOC111123328 isoform X1</fullName>
    </submittedName>
</protein>
<evidence type="ECO:0000313" key="4">
    <source>
        <dbReference type="Proteomes" id="UP000694844"/>
    </source>
</evidence>
<keyword evidence="1" id="KW-0812">Transmembrane</keyword>
<sequence>MEVTFVCRILLCLIPKVMPRVIEVPRVRILGEFSDTPDRQFPVATALQLTCQGQVGNDKSKTIRWCSRKTTDFLFTGLPQTPIHSEASLIGCQYTRSSTITYNLTSTDTFTQFVCESGENGMCGTGSAIQYVNISVEMLCKHSQTKCYSDTSAETLSTSQETGAIAGSIIGTLVLLTTAIVLGLYTLFEDTINAPVKKDQKKT</sequence>
<evidence type="ECO:0000256" key="1">
    <source>
        <dbReference type="SAM" id="Phobius"/>
    </source>
</evidence>
<organism evidence="4 5">
    <name type="scientific">Crassostrea virginica</name>
    <name type="common">Eastern oyster</name>
    <dbReference type="NCBI Taxonomy" id="6565"/>
    <lineage>
        <taxon>Eukaryota</taxon>
        <taxon>Metazoa</taxon>
        <taxon>Spiralia</taxon>
        <taxon>Lophotrochozoa</taxon>
        <taxon>Mollusca</taxon>
        <taxon>Bivalvia</taxon>
        <taxon>Autobranchia</taxon>
        <taxon>Pteriomorphia</taxon>
        <taxon>Ostreida</taxon>
        <taxon>Ostreoidea</taxon>
        <taxon>Ostreidae</taxon>
        <taxon>Crassostrea</taxon>
    </lineage>
</organism>
<evidence type="ECO:0000313" key="5">
    <source>
        <dbReference type="RefSeq" id="XP_022321294.1"/>
    </source>
</evidence>
<keyword evidence="1" id="KW-0472">Membrane</keyword>
<dbReference type="OrthoDB" id="6147845at2759"/>
<dbReference type="PROSITE" id="PS50835">
    <property type="entry name" value="IG_LIKE"/>
    <property type="match status" value="1"/>
</dbReference>
<dbReference type="GeneID" id="111123328"/>
<dbReference type="AlphaFoldDB" id="A0A8B8D1B1"/>
<dbReference type="InterPro" id="IPR007110">
    <property type="entry name" value="Ig-like_dom"/>
</dbReference>
<dbReference type="Proteomes" id="UP000694844">
    <property type="component" value="Chromosome 3"/>
</dbReference>
<evidence type="ECO:0000256" key="2">
    <source>
        <dbReference type="SAM" id="SignalP"/>
    </source>
</evidence>
<feature type="domain" description="Ig-like" evidence="3">
    <location>
        <begin position="19"/>
        <end position="135"/>
    </location>
</feature>